<dbReference type="OrthoDB" id="9806902at2"/>
<keyword evidence="3" id="KW-1185">Reference proteome</keyword>
<protein>
    <submittedName>
        <fullName evidence="2">Alpha/beta hydrolase</fullName>
    </submittedName>
</protein>
<name>W5YID8_9GAMM</name>
<dbReference type="GO" id="GO:0016787">
    <property type="term" value="F:hydrolase activity"/>
    <property type="evidence" value="ECO:0007669"/>
    <property type="project" value="UniProtKB-KW"/>
</dbReference>
<evidence type="ECO:0000313" key="3">
    <source>
        <dbReference type="Proteomes" id="UP000061489"/>
    </source>
</evidence>
<dbReference type="HOGENOM" id="CLU_026209_1_0_6"/>
<dbReference type="KEGG" id="msx:AU14_08350"/>
<dbReference type="InterPro" id="IPR029058">
    <property type="entry name" value="AB_hydrolase_fold"/>
</dbReference>
<dbReference type="PANTHER" id="PTHR11614">
    <property type="entry name" value="PHOSPHOLIPASE-RELATED"/>
    <property type="match status" value="1"/>
</dbReference>
<dbReference type="InterPro" id="IPR022742">
    <property type="entry name" value="Hydrolase_4"/>
</dbReference>
<dbReference type="AlphaFoldDB" id="W5YID8"/>
<dbReference type="RefSeq" id="WP_094191183.1">
    <property type="nucleotide sequence ID" value="NZ_CP007151.1"/>
</dbReference>
<dbReference type="Pfam" id="PF12146">
    <property type="entry name" value="Hydrolase_4"/>
    <property type="match status" value="1"/>
</dbReference>
<dbReference type="Gene3D" id="3.40.50.1820">
    <property type="entry name" value="alpha/beta hydrolase"/>
    <property type="match status" value="1"/>
</dbReference>
<feature type="domain" description="Serine aminopeptidase S33" evidence="1">
    <location>
        <begin position="26"/>
        <end position="285"/>
    </location>
</feature>
<dbReference type="SUPFAM" id="SSF53474">
    <property type="entry name" value="alpha/beta-Hydrolases"/>
    <property type="match status" value="1"/>
</dbReference>
<gene>
    <name evidence="2" type="ORF">AU14_08350</name>
</gene>
<evidence type="ECO:0000259" key="1">
    <source>
        <dbReference type="Pfam" id="PF12146"/>
    </source>
</evidence>
<organism evidence="2 3">
    <name type="scientific">Marinobacter similis</name>
    <dbReference type="NCBI Taxonomy" id="1420916"/>
    <lineage>
        <taxon>Bacteria</taxon>
        <taxon>Pseudomonadati</taxon>
        <taxon>Pseudomonadota</taxon>
        <taxon>Gammaproteobacteria</taxon>
        <taxon>Pseudomonadales</taxon>
        <taxon>Marinobacteraceae</taxon>
        <taxon>Marinobacter</taxon>
    </lineage>
</organism>
<proteinExistence type="predicted"/>
<dbReference type="InterPro" id="IPR051044">
    <property type="entry name" value="MAG_DAG_Lipase"/>
</dbReference>
<dbReference type="Proteomes" id="UP000061489">
    <property type="component" value="Chromosome"/>
</dbReference>
<dbReference type="EMBL" id="CP007151">
    <property type="protein sequence ID" value="AHI28614.1"/>
    <property type="molecule type" value="Genomic_DNA"/>
</dbReference>
<evidence type="ECO:0000313" key="2">
    <source>
        <dbReference type="EMBL" id="AHI28614.1"/>
    </source>
</evidence>
<dbReference type="STRING" id="1420916.AU14_08350"/>
<reference evidence="2 3" key="1">
    <citation type="journal article" date="2014" name="Genome Announc.">
        <title>Draft Genome Sequences of Marinobacter similis A3d10T and Marinobacter salarius R9SW1T.</title>
        <authorList>
            <person name="Ivanova E.P."/>
            <person name="Ng H.J."/>
            <person name="Webb H.K."/>
            <person name="Feng G."/>
            <person name="Oshima K."/>
            <person name="Hattori M."/>
            <person name="Ohkuma M."/>
            <person name="Sergeev A.F."/>
            <person name="Mikhailov V.V."/>
            <person name="Crawford R.J."/>
            <person name="Sawabe T."/>
        </authorList>
    </citation>
    <scope>NUCLEOTIDE SEQUENCE [LARGE SCALE GENOMIC DNA]</scope>
    <source>
        <strain evidence="2 3">A3d10</strain>
    </source>
</reference>
<accession>W5YID8</accession>
<keyword evidence="2" id="KW-0378">Hydrolase</keyword>
<sequence>MHEHPFTLTSQDEHSIRGTVFQPATPNSVLVIAHGMAEHAGRYSEFARWLNARSIAVVTYDHRGHGAATPEQDRGHYSDSHGWAKVTDDLHRVLCHSRALFPGLPVLLLGHSMGSFIAQSCAQQHPEALDVLVLSATNRIHRPHLLVSRLIIGGLSQLYGGRHISPLIARMTFGKFNRLFRPNRTDCDWLSRDPAQVDAYVADPLCGFACNTGLWHDFIRGMLTINPTRWRKDLPVHLFAGTDDPVGEMGKGITRHFQAIRDAGVERVSLRLFEGGRHEMLNETNAEEVREFILSLCPPADKKKAAEISGLFLAEERIS</sequence>